<gene>
    <name evidence="2" type="ORF">LG34_06170</name>
</gene>
<protein>
    <submittedName>
        <fullName evidence="2">Uncharacterized protein</fullName>
    </submittedName>
</protein>
<feature type="transmembrane region" description="Helical" evidence="1">
    <location>
        <begin position="30"/>
        <end position="54"/>
    </location>
</feature>
<comment type="caution">
    <text evidence="2">The sequence shown here is derived from an EMBL/GenBank/DDBJ whole genome shotgun (WGS) entry which is preliminary data.</text>
</comment>
<evidence type="ECO:0000256" key="1">
    <source>
        <dbReference type="SAM" id="Phobius"/>
    </source>
</evidence>
<keyword evidence="3" id="KW-1185">Reference proteome</keyword>
<reference evidence="2 3" key="1">
    <citation type="submission" date="2014-09" db="EMBL/GenBank/DDBJ databases">
        <title>Butyrate-producing bacteria isolated from human gut.</title>
        <authorList>
            <person name="Zhang Q."/>
            <person name="Zhao L."/>
        </authorList>
    </citation>
    <scope>NUCLEOTIDE SEQUENCE [LARGE SCALE GENOMIC DNA]</scope>
    <source>
        <strain evidence="2 3">21</strain>
    </source>
</reference>
<keyword evidence="1" id="KW-0812">Transmembrane</keyword>
<organism evidence="2 3">
    <name type="scientific">Eubacterium ramulus</name>
    <dbReference type="NCBI Taxonomy" id="39490"/>
    <lineage>
        <taxon>Bacteria</taxon>
        <taxon>Bacillati</taxon>
        <taxon>Bacillota</taxon>
        <taxon>Clostridia</taxon>
        <taxon>Eubacteriales</taxon>
        <taxon>Eubacteriaceae</taxon>
        <taxon>Eubacterium</taxon>
    </lineage>
</organism>
<name>A0A2V1JUM2_EUBRA</name>
<dbReference type="RefSeq" id="WP_109215263.1">
    <property type="nucleotide sequence ID" value="NZ_JRFU01000061.1"/>
</dbReference>
<accession>A0A2V1JUM2</accession>
<sequence>MSELVVGVIFLVALFFIGLIGMIFCDHEFWHGVFVLLFIIGFSGLFIMAVKYSIVKEIKIWRFLDR</sequence>
<dbReference type="EMBL" id="JRFU01000061">
    <property type="protein sequence ID" value="PWE87113.1"/>
    <property type="molecule type" value="Genomic_DNA"/>
</dbReference>
<keyword evidence="1" id="KW-1133">Transmembrane helix</keyword>
<dbReference type="Proteomes" id="UP000245288">
    <property type="component" value="Unassembled WGS sequence"/>
</dbReference>
<evidence type="ECO:0000313" key="2">
    <source>
        <dbReference type="EMBL" id="PWE87113.1"/>
    </source>
</evidence>
<keyword evidence="1" id="KW-0472">Membrane</keyword>
<evidence type="ECO:0000313" key="3">
    <source>
        <dbReference type="Proteomes" id="UP000245288"/>
    </source>
</evidence>
<proteinExistence type="predicted"/>
<dbReference type="AlphaFoldDB" id="A0A2V1JUM2"/>
<feature type="transmembrane region" description="Helical" evidence="1">
    <location>
        <begin position="5"/>
        <end position="24"/>
    </location>
</feature>